<dbReference type="Proteomes" id="UP000319865">
    <property type="component" value="Unassembled WGS sequence"/>
</dbReference>
<dbReference type="EMBL" id="VFQE01000001">
    <property type="protein sequence ID" value="TQN43070.1"/>
    <property type="molecule type" value="Genomic_DNA"/>
</dbReference>
<comment type="similarity">
    <text evidence="1">Belongs to the short-chain dehydrogenases/reductases (SDR) family.</text>
</comment>
<dbReference type="CDD" id="cd05233">
    <property type="entry name" value="SDR_c"/>
    <property type="match status" value="1"/>
</dbReference>
<dbReference type="PRINTS" id="PR00081">
    <property type="entry name" value="GDHRDH"/>
</dbReference>
<comment type="caution">
    <text evidence="3">The sequence shown here is derived from an EMBL/GenBank/DDBJ whole genome shotgun (WGS) entry which is preliminary data.</text>
</comment>
<gene>
    <name evidence="3" type="ORF">FHU33_2492</name>
</gene>
<sequence length="249" mass="25426">MTPRLMGKTALVAGAGGALGAAIATAFAAEGVRGLLLADLAPDGLRPLRDRLAGAGHTVVTAALDVTDGEAFDEVVADAVQRWGRLDVLVNNAGVVPPNARLHNLSTEAWSSCLAVNLTGTFHGIRAAARVMREHGGAVVNTASVSAVTAWPHAGPYGAAKAGVVHLTKVAALEYAKERIRVNCVCPGAFPSAIHDGLPAGALESIASRHPLGLGRPEDVAAAIVHLASEESRWTTGHALIVDGGYSLP</sequence>
<protein>
    <submittedName>
        <fullName evidence="3">NAD(P)-dependent dehydrogenase (Short-subunit alcohol dehydrogenase family)</fullName>
    </submittedName>
</protein>
<reference evidence="3 4" key="1">
    <citation type="submission" date="2019-06" db="EMBL/GenBank/DDBJ databases">
        <title>Sequencing the genomes of 1000 actinobacteria strains.</title>
        <authorList>
            <person name="Klenk H.-P."/>
        </authorList>
    </citation>
    <scope>NUCLEOTIDE SEQUENCE [LARGE SCALE GENOMIC DNA]</scope>
    <source>
        <strain evidence="3 4">DSM 46837</strain>
    </source>
</reference>
<keyword evidence="2" id="KW-0560">Oxidoreductase</keyword>
<evidence type="ECO:0000256" key="2">
    <source>
        <dbReference type="ARBA" id="ARBA00023002"/>
    </source>
</evidence>
<dbReference type="Pfam" id="PF13561">
    <property type="entry name" value="adh_short_C2"/>
    <property type="match status" value="1"/>
</dbReference>
<dbReference type="PROSITE" id="PS00061">
    <property type="entry name" value="ADH_SHORT"/>
    <property type="match status" value="1"/>
</dbReference>
<dbReference type="SUPFAM" id="SSF51735">
    <property type="entry name" value="NAD(P)-binding Rossmann-fold domains"/>
    <property type="match status" value="1"/>
</dbReference>
<dbReference type="GO" id="GO:0016616">
    <property type="term" value="F:oxidoreductase activity, acting on the CH-OH group of donors, NAD or NADP as acceptor"/>
    <property type="evidence" value="ECO:0007669"/>
    <property type="project" value="TreeGrafter"/>
</dbReference>
<dbReference type="AlphaFoldDB" id="A0A543PG64"/>
<name>A0A543PG64_9ACTN</name>
<dbReference type="PRINTS" id="PR00080">
    <property type="entry name" value="SDRFAMILY"/>
</dbReference>
<accession>A0A543PG64</accession>
<dbReference type="InterPro" id="IPR036291">
    <property type="entry name" value="NAD(P)-bd_dom_sf"/>
</dbReference>
<dbReference type="InterPro" id="IPR020904">
    <property type="entry name" value="Sc_DH/Rdtase_CS"/>
</dbReference>
<evidence type="ECO:0000313" key="3">
    <source>
        <dbReference type="EMBL" id="TQN43070.1"/>
    </source>
</evidence>
<evidence type="ECO:0000313" key="4">
    <source>
        <dbReference type="Proteomes" id="UP000319865"/>
    </source>
</evidence>
<dbReference type="FunFam" id="3.40.50.720:FF:000084">
    <property type="entry name" value="Short-chain dehydrogenase reductase"/>
    <property type="match status" value="1"/>
</dbReference>
<dbReference type="RefSeq" id="WP_142025619.1">
    <property type="nucleotide sequence ID" value="NZ_VFQE01000001.1"/>
</dbReference>
<keyword evidence="4" id="KW-1185">Reference proteome</keyword>
<evidence type="ECO:0000256" key="1">
    <source>
        <dbReference type="ARBA" id="ARBA00006484"/>
    </source>
</evidence>
<dbReference type="GO" id="GO:0030497">
    <property type="term" value="P:fatty acid elongation"/>
    <property type="evidence" value="ECO:0007669"/>
    <property type="project" value="TreeGrafter"/>
</dbReference>
<dbReference type="PANTHER" id="PTHR42760">
    <property type="entry name" value="SHORT-CHAIN DEHYDROGENASES/REDUCTASES FAMILY MEMBER"/>
    <property type="match status" value="1"/>
</dbReference>
<organism evidence="3 4">
    <name type="scientific">Blastococcus colisei</name>
    <dbReference type="NCBI Taxonomy" id="1564162"/>
    <lineage>
        <taxon>Bacteria</taxon>
        <taxon>Bacillati</taxon>
        <taxon>Actinomycetota</taxon>
        <taxon>Actinomycetes</taxon>
        <taxon>Geodermatophilales</taxon>
        <taxon>Geodermatophilaceae</taxon>
        <taxon>Blastococcus</taxon>
    </lineage>
</organism>
<dbReference type="Gene3D" id="3.40.50.720">
    <property type="entry name" value="NAD(P)-binding Rossmann-like Domain"/>
    <property type="match status" value="1"/>
</dbReference>
<dbReference type="OrthoDB" id="7064009at2"/>
<proteinExistence type="inferred from homology"/>
<dbReference type="InterPro" id="IPR002347">
    <property type="entry name" value="SDR_fam"/>
</dbReference>
<dbReference type="PANTHER" id="PTHR42760:SF129">
    <property type="entry name" value="OXIDOREDUCTASE"/>
    <property type="match status" value="1"/>
</dbReference>